<dbReference type="SMART" id="SM00065">
    <property type="entry name" value="GAF"/>
    <property type="match status" value="1"/>
</dbReference>
<feature type="transmembrane region" description="Helical" evidence="1">
    <location>
        <begin position="211"/>
        <end position="230"/>
    </location>
</feature>
<dbReference type="PANTHER" id="PTHR33121:SF71">
    <property type="entry name" value="OXYGEN SENSOR PROTEIN DOSP"/>
    <property type="match status" value="1"/>
</dbReference>
<keyword evidence="1" id="KW-1133">Transmembrane helix</keyword>
<gene>
    <name evidence="4" type="ORF">SAMN04489716_6160</name>
</gene>
<dbReference type="PROSITE" id="PS50887">
    <property type="entry name" value="GGDEF"/>
    <property type="match status" value="1"/>
</dbReference>
<feature type="transmembrane region" description="Helical" evidence="1">
    <location>
        <begin position="184"/>
        <end position="205"/>
    </location>
</feature>
<evidence type="ECO:0000259" key="2">
    <source>
        <dbReference type="PROSITE" id="PS50883"/>
    </source>
</evidence>
<dbReference type="EMBL" id="LT629758">
    <property type="protein sequence ID" value="SDT71404.1"/>
    <property type="molecule type" value="Genomic_DNA"/>
</dbReference>
<dbReference type="InterPro" id="IPR029787">
    <property type="entry name" value="Nucleotide_cyclase"/>
</dbReference>
<keyword evidence="5" id="KW-1185">Reference proteome</keyword>
<dbReference type="PROSITE" id="PS50883">
    <property type="entry name" value="EAL"/>
    <property type="match status" value="1"/>
</dbReference>
<dbReference type="SMART" id="SM00052">
    <property type="entry name" value="EAL"/>
    <property type="match status" value="1"/>
</dbReference>
<dbReference type="Gene3D" id="3.20.20.450">
    <property type="entry name" value="EAL domain"/>
    <property type="match status" value="1"/>
</dbReference>
<dbReference type="SUPFAM" id="SSF55073">
    <property type="entry name" value="Nucleotide cyclase"/>
    <property type="match status" value="1"/>
</dbReference>
<dbReference type="InterPro" id="IPR029016">
    <property type="entry name" value="GAF-like_dom_sf"/>
</dbReference>
<dbReference type="NCBIfam" id="TIGR00254">
    <property type="entry name" value="GGDEF"/>
    <property type="match status" value="1"/>
</dbReference>
<dbReference type="STRING" id="113562.SAMN04489716_6160"/>
<feature type="domain" description="EAL" evidence="2">
    <location>
        <begin position="573"/>
        <end position="826"/>
    </location>
</feature>
<evidence type="ECO:0000313" key="4">
    <source>
        <dbReference type="EMBL" id="SDT71404.1"/>
    </source>
</evidence>
<dbReference type="Pfam" id="PF00990">
    <property type="entry name" value="GGDEF"/>
    <property type="match status" value="1"/>
</dbReference>
<dbReference type="RefSeq" id="WP_092548864.1">
    <property type="nucleotide sequence ID" value="NZ_BOMJ01000006.1"/>
</dbReference>
<feature type="transmembrane region" description="Helical" evidence="1">
    <location>
        <begin position="15"/>
        <end position="35"/>
    </location>
</feature>
<feature type="domain" description="GGDEF" evidence="3">
    <location>
        <begin position="433"/>
        <end position="567"/>
    </location>
</feature>
<dbReference type="PANTHER" id="PTHR33121">
    <property type="entry name" value="CYCLIC DI-GMP PHOSPHODIESTERASE PDEF"/>
    <property type="match status" value="1"/>
</dbReference>
<dbReference type="OrthoDB" id="23692at2"/>
<dbReference type="InterPro" id="IPR000160">
    <property type="entry name" value="GGDEF_dom"/>
</dbReference>
<dbReference type="InterPro" id="IPR003018">
    <property type="entry name" value="GAF"/>
</dbReference>
<dbReference type="Gene3D" id="3.30.70.270">
    <property type="match status" value="1"/>
</dbReference>
<dbReference type="SUPFAM" id="SSF55781">
    <property type="entry name" value="GAF domain-like"/>
    <property type="match status" value="1"/>
</dbReference>
<dbReference type="AlphaFoldDB" id="A0A1H2CM70"/>
<feature type="transmembrane region" description="Helical" evidence="1">
    <location>
        <begin position="118"/>
        <end position="135"/>
    </location>
</feature>
<dbReference type="Proteomes" id="UP000198688">
    <property type="component" value="Chromosome I"/>
</dbReference>
<dbReference type="Gene3D" id="3.30.450.40">
    <property type="match status" value="1"/>
</dbReference>
<dbReference type="CDD" id="cd01948">
    <property type="entry name" value="EAL"/>
    <property type="match status" value="1"/>
</dbReference>
<evidence type="ECO:0000256" key="1">
    <source>
        <dbReference type="SAM" id="Phobius"/>
    </source>
</evidence>
<evidence type="ECO:0000313" key="5">
    <source>
        <dbReference type="Proteomes" id="UP000198688"/>
    </source>
</evidence>
<dbReference type="SMART" id="SM00267">
    <property type="entry name" value="GGDEF"/>
    <property type="match status" value="1"/>
</dbReference>
<dbReference type="InterPro" id="IPR035919">
    <property type="entry name" value="EAL_sf"/>
</dbReference>
<dbReference type="GO" id="GO:0071111">
    <property type="term" value="F:cyclic-guanylate-specific phosphodiesterase activity"/>
    <property type="evidence" value="ECO:0007669"/>
    <property type="project" value="InterPro"/>
</dbReference>
<name>A0A1H2CM70_9ACTN</name>
<protein>
    <submittedName>
        <fullName evidence="4">Diguanylate cyclase (GGDEF) domain-containing protein</fullName>
    </submittedName>
</protein>
<feature type="transmembrane region" description="Helical" evidence="1">
    <location>
        <begin position="41"/>
        <end position="58"/>
    </location>
</feature>
<feature type="transmembrane region" description="Helical" evidence="1">
    <location>
        <begin position="147"/>
        <end position="172"/>
    </location>
</feature>
<keyword evidence="1" id="KW-0812">Transmembrane</keyword>
<dbReference type="InterPro" id="IPR001633">
    <property type="entry name" value="EAL_dom"/>
</dbReference>
<dbReference type="CDD" id="cd01949">
    <property type="entry name" value="GGDEF"/>
    <property type="match status" value="1"/>
</dbReference>
<feature type="transmembrane region" description="Helical" evidence="1">
    <location>
        <begin position="90"/>
        <end position="106"/>
    </location>
</feature>
<proteinExistence type="predicted"/>
<reference evidence="4 5" key="1">
    <citation type="submission" date="2016-10" db="EMBL/GenBank/DDBJ databases">
        <authorList>
            <person name="de Groot N.N."/>
        </authorList>
    </citation>
    <scope>NUCLEOTIDE SEQUENCE [LARGE SCALE GENOMIC DNA]</scope>
    <source>
        <strain evidence="4 5">DSM 43941</strain>
    </source>
</reference>
<organism evidence="4 5">
    <name type="scientific">Actinoplanes derwentensis</name>
    <dbReference type="NCBI Taxonomy" id="113562"/>
    <lineage>
        <taxon>Bacteria</taxon>
        <taxon>Bacillati</taxon>
        <taxon>Actinomycetota</taxon>
        <taxon>Actinomycetes</taxon>
        <taxon>Micromonosporales</taxon>
        <taxon>Micromonosporaceae</taxon>
        <taxon>Actinoplanes</taxon>
    </lineage>
</organism>
<keyword evidence="1" id="KW-0472">Membrane</keyword>
<dbReference type="Pfam" id="PF01590">
    <property type="entry name" value="GAF"/>
    <property type="match status" value="1"/>
</dbReference>
<dbReference type="InterPro" id="IPR050706">
    <property type="entry name" value="Cyclic-di-GMP_PDE-like"/>
</dbReference>
<sequence length="843" mass="92335">MVERPRTRRGGAQRAWLITYPLALFVMLCSFGFWLAEPHWYSYWPYGLGFFGALLLAHRTGQSIVIWRSSFYVGLTEIPILLALFYLPPMMVILVASGASLAHHLWSGTPATKLSFNVAKSAAGNCAAVLLIVAFPPIAHDAGPRTWGILAAALLLTFFVELLSLAGVFSLVQGLSMGRDVLRAGFSSITVTGINILIGLLFLVALNATPWSAVLLAIMIATLVSLLRSYSEFFRRHKTLADVYELTQAMRDEGGRSGLPDVLLGRVRSLMQSEYATLWLPSQGRHPEVMLTSRVEHKGLLDIGPTPEDIRERAITSQTPIGVGPQFPQTEDLRASLRAAKIKDVIAIPLRSGQATIGTLEVVNRLGQSRSFRDTDVQVLETVAAHAAVAVENSRLVDRLRYDAYHDRLTGLPNRRRVIDALAESVKVRAEDEVVAIMLFDVDGQRNVNESMGHAAGDKLLVETADRIRDIADPGALVGRIGGDEFVVTLRAPSIDATIEIATRMRERLRGPMAVGSLTLDVNTAVGVSVYPDHGSDPESLLQRAELAANAAKVLPYGVQPFHPALESRAVRRLGIAADLRRALDSDQLEVYFQPKVTLADRHVVGVECLARWVHPAHGEVAAEDFVAVAEHTGQLARLTEVVLGAGLRRCRAWAAAERPLDIAVNLSARTLLDSRFPELVREMLVEHAVDPGQVTFEISEPGMLNDIERVLPSLYRLRDLGVRLSVDDFGTGASSLAYLRQWPVHEVKIDDSFVQGMATDSGDLAIVRAVIGLSREFGLKVVAEGVESELTLELLEEMGCELGQGYLFSRPLPFERLEAWLSAQTEPESTPTGEVRRLRAVI</sequence>
<dbReference type="Pfam" id="PF00563">
    <property type="entry name" value="EAL"/>
    <property type="match status" value="1"/>
</dbReference>
<dbReference type="InterPro" id="IPR043128">
    <property type="entry name" value="Rev_trsase/Diguanyl_cyclase"/>
</dbReference>
<evidence type="ECO:0000259" key="3">
    <source>
        <dbReference type="PROSITE" id="PS50887"/>
    </source>
</evidence>
<dbReference type="SUPFAM" id="SSF141868">
    <property type="entry name" value="EAL domain-like"/>
    <property type="match status" value="1"/>
</dbReference>
<accession>A0A1H2CM70</accession>